<evidence type="ECO:0000256" key="1">
    <source>
        <dbReference type="ARBA" id="ARBA00022729"/>
    </source>
</evidence>
<dbReference type="GO" id="GO:0004857">
    <property type="term" value="F:enzyme inhibitor activity"/>
    <property type="evidence" value="ECO:0007669"/>
    <property type="project" value="InterPro"/>
</dbReference>
<name>A0A240FBF6_CAMSI</name>
<keyword evidence="1 4" id="KW-0732">Signal</keyword>
<dbReference type="Pfam" id="PF04043">
    <property type="entry name" value="PMEI"/>
    <property type="match status" value="1"/>
</dbReference>
<feature type="chain" id="PRO_5013235450" evidence="4">
    <location>
        <begin position="32"/>
        <end position="196"/>
    </location>
</feature>
<dbReference type="InterPro" id="IPR034088">
    <property type="entry name" value="Pla_a_1-like"/>
</dbReference>
<dbReference type="PANTHER" id="PTHR35357:SF17">
    <property type="entry name" value="PECTINESTERASE INHIBITOR 12"/>
    <property type="match status" value="1"/>
</dbReference>
<dbReference type="SMART" id="SM00856">
    <property type="entry name" value="PMEI"/>
    <property type="match status" value="1"/>
</dbReference>
<evidence type="ECO:0000313" key="6">
    <source>
        <dbReference type="EMBL" id="ARE30661.1"/>
    </source>
</evidence>
<proteinExistence type="evidence at transcript level"/>
<keyword evidence="2" id="KW-1015">Disulfide bond</keyword>
<evidence type="ECO:0000256" key="2">
    <source>
        <dbReference type="ARBA" id="ARBA00023157"/>
    </source>
</evidence>
<comment type="similarity">
    <text evidence="3">Belongs to the PMEI family.</text>
</comment>
<evidence type="ECO:0000256" key="4">
    <source>
        <dbReference type="SAM" id="SignalP"/>
    </source>
</evidence>
<dbReference type="EMBL" id="KU884480">
    <property type="protein sequence ID" value="ARE30661.1"/>
    <property type="molecule type" value="mRNA"/>
</dbReference>
<dbReference type="FunFam" id="1.20.140.40:FF:000002">
    <property type="entry name" value="Putative invertase inhibitor"/>
    <property type="match status" value="1"/>
</dbReference>
<organism evidence="6">
    <name type="scientific">Camellia sinensis</name>
    <name type="common">Tea plant</name>
    <name type="synonym">Thea sinensis</name>
    <dbReference type="NCBI Taxonomy" id="4442"/>
    <lineage>
        <taxon>Eukaryota</taxon>
        <taxon>Viridiplantae</taxon>
        <taxon>Streptophyta</taxon>
        <taxon>Embryophyta</taxon>
        <taxon>Tracheophyta</taxon>
        <taxon>Spermatophyta</taxon>
        <taxon>Magnoliopsida</taxon>
        <taxon>eudicotyledons</taxon>
        <taxon>Gunneridae</taxon>
        <taxon>Pentapetalae</taxon>
        <taxon>asterids</taxon>
        <taxon>Ericales</taxon>
        <taxon>Theaceae</taxon>
        <taxon>Camellia</taxon>
    </lineage>
</organism>
<sequence length="196" mass="21516">MFHCSFFTISFCFLFFPLLLIPHENYSPVNALSVDLINTTCKQCADKSTLVNYDFCLTSLQPIPISHIVNLQGLALIAMELALENATDTISSIEEMLSSGQFDTFALECLKDCLELYGDSVPMLVNSIGAFLFEEYDAASLLLSAVMETMLTCEDGFGEKGEVSPLTEENCSLMQLGDIALCIINLLSIALDSKFS</sequence>
<dbReference type="PANTHER" id="PTHR35357">
    <property type="entry name" value="OS02G0537100 PROTEIN"/>
    <property type="match status" value="1"/>
</dbReference>
<dbReference type="Gene3D" id="1.20.140.40">
    <property type="entry name" value="Invertase/pectin methylesterase inhibitor family protein"/>
    <property type="match status" value="1"/>
</dbReference>
<evidence type="ECO:0000256" key="3">
    <source>
        <dbReference type="ARBA" id="ARBA00038471"/>
    </source>
</evidence>
<dbReference type="AlphaFoldDB" id="A0A240FBF6"/>
<accession>A0A240FBF6</accession>
<reference evidence="6" key="1">
    <citation type="submission" date="2016-03" db="EMBL/GenBank/DDBJ databases">
        <title>The expression analysis of invertase and invertase inhibitor genes in response to various abiotic stresses in the tea plant (Camellia sinensis (L.) O. Kuntze).</title>
        <authorList>
            <person name="Qian W."/>
            <person name="Wang X."/>
            <person name="Yang Y."/>
        </authorList>
    </citation>
    <scope>NUCLEOTIDE SEQUENCE</scope>
</reference>
<dbReference type="SUPFAM" id="SSF101148">
    <property type="entry name" value="Plant invertase/pectin methylesterase inhibitor"/>
    <property type="match status" value="1"/>
</dbReference>
<feature type="signal peptide" evidence="4">
    <location>
        <begin position="1"/>
        <end position="31"/>
    </location>
</feature>
<dbReference type="GO" id="GO:0005576">
    <property type="term" value="C:extracellular region"/>
    <property type="evidence" value="ECO:0007669"/>
    <property type="project" value="UniProtKB-ARBA"/>
</dbReference>
<dbReference type="NCBIfam" id="TIGR01614">
    <property type="entry name" value="PME_inhib"/>
    <property type="match status" value="1"/>
</dbReference>
<protein>
    <submittedName>
        <fullName evidence="6">Putative invertase inhibitor InvInh2</fullName>
    </submittedName>
</protein>
<dbReference type="CDD" id="cd15795">
    <property type="entry name" value="PMEI-Pla_a_1_like"/>
    <property type="match status" value="1"/>
</dbReference>
<dbReference type="InterPro" id="IPR006501">
    <property type="entry name" value="Pectinesterase_inhib_dom"/>
</dbReference>
<dbReference type="InterPro" id="IPR035513">
    <property type="entry name" value="Invertase/methylesterase_inhib"/>
</dbReference>
<feature type="domain" description="Pectinesterase inhibitor" evidence="5">
    <location>
        <begin position="32"/>
        <end position="183"/>
    </location>
</feature>
<evidence type="ECO:0000259" key="5">
    <source>
        <dbReference type="SMART" id="SM00856"/>
    </source>
</evidence>